<keyword evidence="10" id="KW-1185">Reference proteome</keyword>
<dbReference type="SUPFAM" id="SSF54523">
    <property type="entry name" value="Pili subunits"/>
    <property type="match status" value="1"/>
</dbReference>
<protein>
    <recommendedName>
        <fullName evidence="8">Trimeric autotransporter adhesin YadA-like C-terminal membrane anchor domain-containing protein</fullName>
    </recommendedName>
</protein>
<evidence type="ECO:0000256" key="1">
    <source>
        <dbReference type="ARBA" id="ARBA00004241"/>
    </source>
</evidence>
<keyword evidence="5" id="KW-0732">Signal</keyword>
<comment type="subcellular location">
    <subcellularLocation>
        <location evidence="2">Cell outer membrane</location>
    </subcellularLocation>
    <subcellularLocation>
        <location evidence="1">Cell surface</location>
    </subcellularLocation>
</comment>
<evidence type="ECO:0000256" key="5">
    <source>
        <dbReference type="ARBA" id="ARBA00022729"/>
    </source>
</evidence>
<evidence type="ECO:0000256" key="4">
    <source>
        <dbReference type="ARBA" id="ARBA00022692"/>
    </source>
</evidence>
<keyword evidence="6" id="KW-0472">Membrane</keyword>
<dbReference type="OrthoDB" id="6656789at2"/>
<dbReference type="GO" id="GO:0009986">
    <property type="term" value="C:cell surface"/>
    <property type="evidence" value="ECO:0007669"/>
    <property type="project" value="UniProtKB-SubCell"/>
</dbReference>
<evidence type="ECO:0000256" key="3">
    <source>
        <dbReference type="ARBA" id="ARBA00022452"/>
    </source>
</evidence>
<dbReference type="AlphaFoldDB" id="A0A6I4SRU7"/>
<evidence type="ECO:0000256" key="2">
    <source>
        <dbReference type="ARBA" id="ARBA00004442"/>
    </source>
</evidence>
<dbReference type="Proteomes" id="UP000433652">
    <property type="component" value="Unassembled WGS sequence"/>
</dbReference>
<evidence type="ECO:0000313" key="9">
    <source>
        <dbReference type="EMBL" id="MXO58634.1"/>
    </source>
</evidence>
<dbReference type="EMBL" id="WTYM01000029">
    <property type="protein sequence ID" value="MXO58634.1"/>
    <property type="molecule type" value="Genomic_DNA"/>
</dbReference>
<evidence type="ECO:0000256" key="7">
    <source>
        <dbReference type="ARBA" id="ARBA00023237"/>
    </source>
</evidence>
<sequence length="105" mass="10944">MFAVTDAHFDALTGRVDVLFDLVATDRRQMRQGVATALAQAEAPFPPEPGQTGYALRGSTFRGETAFSLGLSHRLNIDAPVTITANVSHSGGKNTGAALGVAGIF</sequence>
<evidence type="ECO:0000259" key="8">
    <source>
        <dbReference type="Pfam" id="PF03895"/>
    </source>
</evidence>
<evidence type="ECO:0000256" key="6">
    <source>
        <dbReference type="ARBA" id="ARBA00023136"/>
    </source>
</evidence>
<dbReference type="Gene3D" id="3.30.1300.30">
    <property type="entry name" value="GSPII I/J protein-like"/>
    <property type="match status" value="1"/>
</dbReference>
<evidence type="ECO:0000313" key="10">
    <source>
        <dbReference type="Proteomes" id="UP000433652"/>
    </source>
</evidence>
<organism evidence="9 10">
    <name type="scientific">Croceibacterium salegens</name>
    <dbReference type="NCBI Taxonomy" id="1737568"/>
    <lineage>
        <taxon>Bacteria</taxon>
        <taxon>Pseudomonadati</taxon>
        <taxon>Pseudomonadota</taxon>
        <taxon>Alphaproteobacteria</taxon>
        <taxon>Sphingomonadales</taxon>
        <taxon>Erythrobacteraceae</taxon>
        <taxon>Croceibacterium</taxon>
    </lineage>
</organism>
<keyword evidence="7" id="KW-0998">Cell outer membrane</keyword>
<dbReference type="InterPro" id="IPR005594">
    <property type="entry name" value="YadA_C"/>
</dbReference>
<reference evidence="9 10" key="1">
    <citation type="submission" date="2019-12" db="EMBL/GenBank/DDBJ databases">
        <title>Genomic-based taxomic classification of the family Erythrobacteraceae.</title>
        <authorList>
            <person name="Xu L."/>
        </authorList>
    </citation>
    <scope>NUCLEOTIDE SEQUENCE [LARGE SCALE GENOMIC DNA]</scope>
    <source>
        <strain evidence="9 10">MCCC 1K01500</strain>
    </source>
</reference>
<proteinExistence type="predicted"/>
<feature type="domain" description="Trimeric autotransporter adhesin YadA-like C-terminal membrane anchor" evidence="8">
    <location>
        <begin position="44"/>
        <end position="101"/>
    </location>
</feature>
<dbReference type="Pfam" id="PF03895">
    <property type="entry name" value="YadA_anchor"/>
    <property type="match status" value="1"/>
</dbReference>
<keyword evidence="3" id="KW-1134">Transmembrane beta strand</keyword>
<accession>A0A6I4SRU7</accession>
<gene>
    <name evidence="9" type="ORF">GRI89_03645</name>
</gene>
<keyword evidence="4" id="KW-0812">Transmembrane</keyword>
<dbReference type="GO" id="GO:0009279">
    <property type="term" value="C:cell outer membrane"/>
    <property type="evidence" value="ECO:0007669"/>
    <property type="project" value="UniProtKB-SubCell"/>
</dbReference>
<dbReference type="RefSeq" id="WP_159792298.1">
    <property type="nucleotide sequence ID" value="NZ_WTYM01000029.1"/>
</dbReference>
<dbReference type="InterPro" id="IPR045584">
    <property type="entry name" value="Pilin-like"/>
</dbReference>
<comment type="caution">
    <text evidence="9">The sequence shown here is derived from an EMBL/GenBank/DDBJ whole genome shotgun (WGS) entry which is preliminary data.</text>
</comment>
<name>A0A6I4SRU7_9SPHN</name>